<dbReference type="RefSeq" id="WP_160733834.1">
    <property type="nucleotide sequence ID" value="NZ_WTYO01000004.1"/>
</dbReference>
<comment type="caution">
    <text evidence="2">The sequence shown here is derived from an EMBL/GenBank/DDBJ whole genome shotgun (WGS) entry which is preliminary data.</text>
</comment>
<dbReference type="InterPro" id="IPR011990">
    <property type="entry name" value="TPR-like_helical_dom_sf"/>
</dbReference>
<feature type="repeat" description="TPR" evidence="1">
    <location>
        <begin position="39"/>
        <end position="72"/>
    </location>
</feature>
<dbReference type="InterPro" id="IPR012668">
    <property type="entry name" value="CHP02466"/>
</dbReference>
<dbReference type="SUPFAM" id="SSF48452">
    <property type="entry name" value="TPR-like"/>
    <property type="match status" value="1"/>
</dbReference>
<organism evidence="2 3">
    <name type="scientific">Pelagerythrobacter marinus</name>
    <dbReference type="NCBI Taxonomy" id="538382"/>
    <lineage>
        <taxon>Bacteria</taxon>
        <taxon>Pseudomonadati</taxon>
        <taxon>Pseudomonadota</taxon>
        <taxon>Alphaproteobacteria</taxon>
        <taxon>Sphingomonadales</taxon>
        <taxon>Erythrobacteraceae</taxon>
        <taxon>Pelagerythrobacter</taxon>
    </lineage>
</organism>
<dbReference type="InterPro" id="IPR019734">
    <property type="entry name" value="TPR_rpt"/>
</dbReference>
<protein>
    <submittedName>
        <fullName evidence="2">Uncharacterized protein</fullName>
    </submittedName>
</protein>
<sequence>MALDDDSLIRGAIAARKAGKGHAWIPRLEERLRDTPDNSRLWHTLGTLWRAELETERAIAAFVQAATLDPASAVTAHALARATLEAGLPAVDRYDAALALAPGDGALLVGRASALVAEGHATRAIDELRALLRTSPQWADGHRHLAEMLAAQGHAEEKLATLDHAIASHRQDAQLRATKLDILYRGQDFAELAAFADDCEQALGASAGLSIYKAIALSELGRIAAADAAFAPLLPVGSPELASHVMRHHVRAGRPDRAAAIGEPLAEAPGANHVWPWLGTAWRLLGDQRAQWLHRPEFVRTFQLLGHEEAAAMARFLRGLHRSRAECLGQSVRKGTQTDGPLFARIEPELIALRRAISSQVAQYMADLPSDERHPLPARRPDRPRIAGAWSVRLTGGGHHANHVHPEGWISAALYFAAPESPPEDPRAGWLALGQPPAELNVAIDPLREVEPAPGKLVLFPSTTWHGTRPIGSGERLTIAFDIAPAPPAANRDG</sequence>
<dbReference type="PROSITE" id="PS50005">
    <property type="entry name" value="TPR"/>
    <property type="match status" value="1"/>
</dbReference>
<evidence type="ECO:0000313" key="3">
    <source>
        <dbReference type="Proteomes" id="UP000444401"/>
    </source>
</evidence>
<keyword evidence="3" id="KW-1185">Reference proteome</keyword>
<keyword evidence="1" id="KW-0802">TPR repeat</keyword>
<reference evidence="2 3" key="1">
    <citation type="submission" date="2019-12" db="EMBL/GenBank/DDBJ databases">
        <title>Genomic-based taxomic classification of the family Erythrobacteraceae.</title>
        <authorList>
            <person name="Xu L."/>
        </authorList>
    </citation>
    <scope>NUCLEOTIDE SEQUENCE [LARGE SCALE GENOMIC DNA]</scope>
    <source>
        <strain evidence="2 3">H32</strain>
    </source>
</reference>
<evidence type="ECO:0000313" key="2">
    <source>
        <dbReference type="EMBL" id="MXO69210.1"/>
    </source>
</evidence>
<name>A0ABW9UZI6_9SPHN</name>
<dbReference type="EMBL" id="WTYO01000004">
    <property type="protein sequence ID" value="MXO69210.1"/>
    <property type="molecule type" value="Genomic_DNA"/>
</dbReference>
<dbReference type="Proteomes" id="UP000444401">
    <property type="component" value="Unassembled WGS sequence"/>
</dbReference>
<evidence type="ECO:0000256" key="1">
    <source>
        <dbReference type="PROSITE-ProRule" id="PRU00339"/>
    </source>
</evidence>
<dbReference type="Gene3D" id="1.25.40.10">
    <property type="entry name" value="Tetratricopeptide repeat domain"/>
    <property type="match status" value="2"/>
</dbReference>
<proteinExistence type="predicted"/>
<accession>A0ABW9UZI6</accession>
<dbReference type="Gene3D" id="2.60.120.620">
    <property type="entry name" value="q2cbj1_9rhob like domain"/>
    <property type="match status" value="1"/>
</dbReference>
<dbReference type="Pfam" id="PF13759">
    <property type="entry name" value="2OG-FeII_Oxy_5"/>
    <property type="match status" value="1"/>
</dbReference>
<gene>
    <name evidence="2" type="ORF">GRI72_10265</name>
</gene>